<dbReference type="AlphaFoldDB" id="E3KR27"/>
<dbReference type="HOGENOM" id="CLU_619849_0_0_1"/>
<name>E3KR27_PUCGT</name>
<dbReference type="Proteomes" id="UP000008783">
    <property type="component" value="Unassembled WGS sequence"/>
</dbReference>
<dbReference type="GeneID" id="10541176"/>
<accession>E3KR27</accession>
<evidence type="ECO:0000256" key="1">
    <source>
        <dbReference type="SAM" id="MobiDB-lite"/>
    </source>
</evidence>
<sequence>MVKGYPLRIPASANRYPPVPTDTRQCQRIPASANVYPPVPTDTRQRVRMAPFPQKVGGYPGIPKDTRGRKARWPTGRRPFQPARYLYLVDRKGSLQGTSTSTAGRVSFQLARYKYLDGWKGLLPAGEVLVPRRPEGLPSSRQGIETSHNSGRELAPDKAAATIPISNHENGGAKEGSEVDKQIIETESIQNRMEHQHIGSGLEKTKIAASEHDLSTHHEKVSALENLAQKQADYDSMTKLLDWTNREIRIVFATQILENAPELHVDKSGIEMLKEIDEELTVVANAALSIYGPPKTPPEKSLLLKSSTQLLHPSLMNTVKVYKEGIPRLFELLYTPATLSPYYSYVGIASKSCILKMFEYLSKYKMMPTDLEDGFRMTMKSPAGLEWIAKEMQGAFLPGSKYGINFHVPLNEAVPRRPEGLPSSQRGTSTLPAGRRPFQPAL</sequence>
<feature type="region of interest" description="Disordered" evidence="1">
    <location>
        <begin position="1"/>
        <end position="24"/>
    </location>
</feature>
<feature type="region of interest" description="Disordered" evidence="1">
    <location>
        <begin position="53"/>
        <end position="76"/>
    </location>
</feature>
<dbReference type="KEGG" id="pgr:PGTG_13134"/>
<reference key="1">
    <citation type="submission" date="2007-01" db="EMBL/GenBank/DDBJ databases">
        <title>The Genome Sequence of Puccinia graminis f. sp. tritici Strain CRL 75-36-700-3.</title>
        <authorList>
            <consortium name="The Broad Institute Genome Sequencing Platform"/>
            <person name="Birren B."/>
            <person name="Lander E."/>
            <person name="Galagan J."/>
            <person name="Nusbaum C."/>
            <person name="Devon K."/>
            <person name="Cuomo C."/>
            <person name="Jaffe D."/>
            <person name="Butler J."/>
            <person name="Alvarez P."/>
            <person name="Gnerre S."/>
            <person name="Grabherr M."/>
            <person name="Mauceli E."/>
            <person name="Brockman W."/>
            <person name="Young S."/>
            <person name="LaButti K."/>
            <person name="Sykes S."/>
            <person name="DeCaprio D."/>
            <person name="Crawford M."/>
            <person name="Koehrsen M."/>
            <person name="Engels R."/>
            <person name="Montgomery P."/>
            <person name="Pearson M."/>
            <person name="Howarth C."/>
            <person name="Larson L."/>
            <person name="White J."/>
            <person name="Zeng Q."/>
            <person name="Kodira C."/>
            <person name="Yandava C."/>
            <person name="Alvarado L."/>
            <person name="O'Leary S."/>
            <person name="Szabo L."/>
            <person name="Dean R."/>
            <person name="Schein J."/>
        </authorList>
    </citation>
    <scope>NUCLEOTIDE SEQUENCE</scope>
    <source>
        <strain>CRL 75-36-700-3</strain>
    </source>
</reference>
<feature type="compositionally biased region" description="Polar residues" evidence="1">
    <location>
        <begin position="139"/>
        <end position="149"/>
    </location>
</feature>
<reference evidence="3" key="2">
    <citation type="journal article" date="2011" name="Proc. Natl. Acad. Sci. U.S.A.">
        <title>Obligate biotrophy features unraveled by the genomic analysis of rust fungi.</title>
        <authorList>
            <person name="Duplessis S."/>
            <person name="Cuomo C.A."/>
            <person name="Lin Y.-C."/>
            <person name="Aerts A."/>
            <person name="Tisserant E."/>
            <person name="Veneault-Fourrey C."/>
            <person name="Joly D.L."/>
            <person name="Hacquard S."/>
            <person name="Amselem J."/>
            <person name="Cantarel B.L."/>
            <person name="Chiu R."/>
            <person name="Coutinho P.M."/>
            <person name="Feau N."/>
            <person name="Field M."/>
            <person name="Frey P."/>
            <person name="Gelhaye E."/>
            <person name="Goldberg J."/>
            <person name="Grabherr M.G."/>
            <person name="Kodira C.D."/>
            <person name="Kohler A."/>
            <person name="Kuees U."/>
            <person name="Lindquist E.A."/>
            <person name="Lucas S.M."/>
            <person name="Mago R."/>
            <person name="Mauceli E."/>
            <person name="Morin E."/>
            <person name="Murat C."/>
            <person name="Pangilinan J.L."/>
            <person name="Park R."/>
            <person name="Pearson M."/>
            <person name="Quesneville H."/>
            <person name="Rouhier N."/>
            <person name="Sakthikumar S."/>
            <person name="Salamov A.A."/>
            <person name="Schmutz J."/>
            <person name="Selles B."/>
            <person name="Shapiro H."/>
            <person name="Tanguay P."/>
            <person name="Tuskan G.A."/>
            <person name="Henrissat B."/>
            <person name="Van de Peer Y."/>
            <person name="Rouze P."/>
            <person name="Ellis J.G."/>
            <person name="Dodds P.N."/>
            <person name="Schein J.E."/>
            <person name="Zhong S."/>
            <person name="Hamelin R.C."/>
            <person name="Grigoriev I.V."/>
            <person name="Szabo L.J."/>
            <person name="Martin F."/>
        </authorList>
    </citation>
    <scope>NUCLEOTIDE SEQUENCE [LARGE SCALE GENOMIC DNA]</scope>
    <source>
        <strain evidence="3">CRL 75-36-700-3 / race SCCL</strain>
    </source>
</reference>
<feature type="region of interest" description="Disordered" evidence="1">
    <location>
        <begin position="133"/>
        <end position="155"/>
    </location>
</feature>
<dbReference type="OrthoDB" id="2499328at2759"/>
<evidence type="ECO:0000313" key="2">
    <source>
        <dbReference type="EMBL" id="EFP86752.1"/>
    </source>
</evidence>
<dbReference type="EMBL" id="DS178302">
    <property type="protein sequence ID" value="EFP86752.1"/>
    <property type="molecule type" value="Genomic_DNA"/>
</dbReference>
<evidence type="ECO:0000313" key="3">
    <source>
        <dbReference type="Proteomes" id="UP000008783"/>
    </source>
</evidence>
<proteinExistence type="predicted"/>
<feature type="compositionally biased region" description="Polar residues" evidence="1">
    <location>
        <begin position="422"/>
        <end position="431"/>
    </location>
</feature>
<dbReference type="VEuPathDB" id="FungiDB:PGTG_13134"/>
<keyword evidence="3" id="KW-1185">Reference proteome</keyword>
<feature type="region of interest" description="Disordered" evidence="1">
    <location>
        <begin position="415"/>
        <end position="442"/>
    </location>
</feature>
<dbReference type="InParanoid" id="E3KR27"/>
<protein>
    <submittedName>
        <fullName evidence="2">Uncharacterized protein</fullName>
    </submittedName>
</protein>
<gene>
    <name evidence="2" type="ORF">PGTG_13134</name>
</gene>
<organism evidence="2 3">
    <name type="scientific">Puccinia graminis f. sp. tritici (strain CRL 75-36-700-3 / race SCCL)</name>
    <name type="common">Black stem rust fungus</name>
    <dbReference type="NCBI Taxonomy" id="418459"/>
    <lineage>
        <taxon>Eukaryota</taxon>
        <taxon>Fungi</taxon>
        <taxon>Dikarya</taxon>
        <taxon>Basidiomycota</taxon>
        <taxon>Pucciniomycotina</taxon>
        <taxon>Pucciniomycetes</taxon>
        <taxon>Pucciniales</taxon>
        <taxon>Pucciniaceae</taxon>
        <taxon>Puccinia</taxon>
    </lineage>
</organism>
<dbReference type="RefSeq" id="XP_003331171.1">
    <property type="nucleotide sequence ID" value="XM_003331123.1"/>
</dbReference>